<keyword evidence="3 12" id="KW-0963">Cytoplasm</keyword>
<evidence type="ECO:0000256" key="11">
    <source>
        <dbReference type="ARBA" id="ARBA00022884"/>
    </source>
</evidence>
<dbReference type="InterPro" id="IPR001279">
    <property type="entry name" value="Metallo-B-lactamas"/>
</dbReference>
<dbReference type="GO" id="GO:0004521">
    <property type="term" value="F:RNA endonuclease activity"/>
    <property type="evidence" value="ECO:0007669"/>
    <property type="project" value="UniProtKB-UniRule"/>
</dbReference>
<dbReference type="Gene3D" id="3.40.50.10710">
    <property type="entry name" value="Metallo-hydrolase/oxidoreductase"/>
    <property type="match status" value="1"/>
</dbReference>
<comment type="similarity">
    <text evidence="12">Belongs to the metallo-beta-lactamase superfamily. RNA-metabolizing metallo-beta-lactamase-like family. Bacterial RNase J subfamily.</text>
</comment>
<keyword evidence="7 12" id="KW-0255">Endonuclease</keyword>
<evidence type="ECO:0000313" key="15">
    <source>
        <dbReference type="Proteomes" id="UP001144204"/>
    </source>
</evidence>
<keyword evidence="9" id="KW-0862">Zinc</keyword>
<dbReference type="GO" id="GO:0006364">
    <property type="term" value="P:rRNA processing"/>
    <property type="evidence" value="ECO:0007669"/>
    <property type="project" value="UniProtKB-UniRule"/>
</dbReference>
<evidence type="ECO:0000256" key="9">
    <source>
        <dbReference type="ARBA" id="ARBA00022833"/>
    </source>
</evidence>
<dbReference type="InterPro" id="IPR011108">
    <property type="entry name" value="RMMBL"/>
</dbReference>
<dbReference type="EC" id="3.1.-.-" evidence="12"/>
<reference evidence="14" key="2">
    <citation type="journal article" date="2023" name="PLoS ONE">
        <title>Philodulcilactobacillus myokoensis gen. nov., sp. nov., a fructophilic, acidophilic, and agar-phobic lactic acid bacterium isolated from fermented vegetable extracts.</title>
        <authorList>
            <person name="Kouya T."/>
            <person name="Ishiyama Y."/>
            <person name="Ohashi S."/>
            <person name="Kumakubo R."/>
            <person name="Yamazaki T."/>
            <person name="Otaki T."/>
        </authorList>
    </citation>
    <scope>NUCLEOTIDE SEQUENCE</scope>
    <source>
        <strain evidence="14">WR16-4</strain>
    </source>
</reference>
<dbReference type="InterPro" id="IPR004613">
    <property type="entry name" value="RNase_J"/>
</dbReference>
<dbReference type="NCBIfam" id="TIGR00649">
    <property type="entry name" value="MG423"/>
    <property type="match status" value="1"/>
</dbReference>
<dbReference type="Pfam" id="PF00753">
    <property type="entry name" value="Lactamase_B"/>
    <property type="match status" value="1"/>
</dbReference>
<proteinExistence type="inferred from homology"/>
<protein>
    <recommendedName>
        <fullName evidence="12">Ribonuclease J</fullName>
        <shortName evidence="12">RNase J</shortName>
        <ecNumber evidence="12">3.1.-.-</ecNumber>
    </recommendedName>
</protein>
<dbReference type="Gene3D" id="3.60.15.10">
    <property type="entry name" value="Ribonuclease Z/Hydroxyacylglutathione hydrolase-like"/>
    <property type="match status" value="1"/>
</dbReference>
<keyword evidence="6" id="KW-0479">Metal-binding</keyword>
<evidence type="ECO:0000256" key="8">
    <source>
        <dbReference type="ARBA" id="ARBA00022801"/>
    </source>
</evidence>
<evidence type="ECO:0000256" key="6">
    <source>
        <dbReference type="ARBA" id="ARBA00022723"/>
    </source>
</evidence>
<dbReference type="HAMAP" id="MF_01491">
    <property type="entry name" value="RNase_J_bact"/>
    <property type="match status" value="1"/>
</dbReference>
<dbReference type="SMART" id="SM00849">
    <property type="entry name" value="Lactamase_B"/>
    <property type="match status" value="1"/>
</dbReference>
<dbReference type="InterPro" id="IPR041636">
    <property type="entry name" value="RNase_J_C"/>
</dbReference>
<comment type="caution">
    <text evidence="12">Lacks conserved residue(s) required for the propagation of feature annotation.</text>
</comment>
<keyword evidence="11 12" id="KW-0694">RNA-binding</keyword>
<feature type="domain" description="Metallo-beta-lactamase" evidence="13">
    <location>
        <begin position="17"/>
        <end position="214"/>
    </location>
</feature>
<dbReference type="FunFam" id="3.10.20.580:FF:000001">
    <property type="entry name" value="Ribonuclease J"/>
    <property type="match status" value="1"/>
</dbReference>
<keyword evidence="4 12" id="KW-0698">rRNA processing</keyword>
<dbReference type="EMBL" id="BRPL01000002">
    <property type="protein sequence ID" value="GLB46985.1"/>
    <property type="molecule type" value="Genomic_DNA"/>
</dbReference>
<keyword evidence="5 12" id="KW-0540">Nuclease</keyword>
<evidence type="ECO:0000256" key="2">
    <source>
        <dbReference type="ARBA" id="ARBA00004496"/>
    </source>
</evidence>
<evidence type="ECO:0000256" key="3">
    <source>
        <dbReference type="ARBA" id="ARBA00022490"/>
    </source>
</evidence>
<dbReference type="Pfam" id="PF17770">
    <property type="entry name" value="RNase_J_C"/>
    <property type="match status" value="1"/>
</dbReference>
<dbReference type="CDD" id="cd07714">
    <property type="entry name" value="RNaseJ_MBL-fold"/>
    <property type="match status" value="1"/>
</dbReference>
<sequence>MKSNIKIIPLGGVRENGENMYAVEVSGYIYILDCGLRYPDNEMLGIDLVIPDFTYLESKKDKIVGVFLSHGHSEAIGALPYFLRDFDVPVFGSKLTIELAKMEINQHKETKSFDKFNVINENSEIIFNNDVTVSFFKTTHSIPESMGIVLSTKEGQIVYTGDFKFDQTAQKGYRTDFSSLSDIGRKGVLALLSDSSNAENPYESVSENKISSYITDTFQYTDDRIIVASVAYNILRIQQIFNAAYQSHRKVYLAGHDLNKIVKIATDLHQLHLPDENIILHSIRSMNKLKPSQIVILQTGKMGEPINAIQRMANQQNRHINIRENDLVLIATTPSHAMETNVAKTKDMIYRANAHVKMISDDLNSSENASQNDLQLMLNLMKPKFFIPVQGEYRMLNAHAKLAESVGIPKNHIFIPNKGDVIEYNSENHKMYRGTAVKAGSVMIDGIGVGDIGNIVLRDRKVLSEDGIFIAVITIDRKKRQVVAKPKLTSRGYIYVKTHKNLMNECSKLVYNTVQKNLDNEEFDWGHLKQSVREKLNSYLFKKTQSHPVILPVIMEINQHHRKNMKKKKFIHNK</sequence>
<dbReference type="AlphaFoldDB" id="A0A9W6ESN9"/>
<dbReference type="Pfam" id="PF22505">
    <property type="entry name" value="RNase_J_b_CASP"/>
    <property type="match status" value="1"/>
</dbReference>
<comment type="function">
    <text evidence="12">An RNase that has 5'-3' exonuclease and possibly endonuclease activity. Involved in maturation of rRNA and in some organisms also mRNA maturation and/or decay.</text>
</comment>
<keyword evidence="8 12" id="KW-0378">Hydrolase</keyword>
<organism evidence="14 15">
    <name type="scientific">Philodulcilactobacillus myokoensis</name>
    <dbReference type="NCBI Taxonomy" id="2929573"/>
    <lineage>
        <taxon>Bacteria</taxon>
        <taxon>Bacillati</taxon>
        <taxon>Bacillota</taxon>
        <taxon>Bacilli</taxon>
        <taxon>Lactobacillales</taxon>
        <taxon>Lactobacillaceae</taxon>
        <taxon>Philodulcilactobacillus</taxon>
    </lineage>
</organism>
<dbReference type="RefSeq" id="WP_286136446.1">
    <property type="nucleotide sequence ID" value="NZ_BRPL01000002.1"/>
</dbReference>
<evidence type="ECO:0000256" key="1">
    <source>
        <dbReference type="ARBA" id="ARBA00001947"/>
    </source>
</evidence>
<dbReference type="Proteomes" id="UP001144204">
    <property type="component" value="Unassembled WGS sequence"/>
</dbReference>
<dbReference type="Gene3D" id="3.10.20.580">
    <property type="match status" value="1"/>
</dbReference>
<dbReference type="GO" id="GO:0004534">
    <property type="term" value="F:5'-3' RNA exonuclease activity"/>
    <property type="evidence" value="ECO:0007669"/>
    <property type="project" value="UniProtKB-UniRule"/>
</dbReference>
<dbReference type="InterPro" id="IPR030854">
    <property type="entry name" value="RNase_J_bac"/>
</dbReference>
<evidence type="ECO:0000313" key="14">
    <source>
        <dbReference type="EMBL" id="GLB46985.1"/>
    </source>
</evidence>
<keyword evidence="10 12" id="KW-0269">Exonuclease</keyword>
<dbReference type="PANTHER" id="PTHR43694:SF4">
    <property type="entry name" value="RIBONUCLEASE J 2"/>
    <property type="match status" value="1"/>
</dbReference>
<dbReference type="SUPFAM" id="SSF56281">
    <property type="entry name" value="Metallo-hydrolase/oxidoreductase"/>
    <property type="match status" value="1"/>
</dbReference>
<comment type="subcellular location">
    <subcellularLocation>
        <location evidence="2 12">Cytoplasm</location>
    </subcellularLocation>
</comment>
<evidence type="ECO:0000256" key="5">
    <source>
        <dbReference type="ARBA" id="ARBA00022722"/>
    </source>
</evidence>
<gene>
    <name evidence="14" type="primary">rnj_1</name>
    <name evidence="12" type="synonym">rnj</name>
    <name evidence="14" type="ORF">WR164_09640</name>
</gene>
<reference evidence="14" key="1">
    <citation type="submission" date="2022-07" db="EMBL/GenBank/DDBJ databases">
        <authorList>
            <person name="Kouya T."/>
            <person name="Ishiyama Y."/>
        </authorList>
    </citation>
    <scope>NUCLEOTIDE SEQUENCE</scope>
    <source>
        <strain evidence="14">WR16-4</strain>
    </source>
</reference>
<dbReference type="GO" id="GO:0003723">
    <property type="term" value="F:RNA binding"/>
    <property type="evidence" value="ECO:0007669"/>
    <property type="project" value="UniProtKB-UniRule"/>
</dbReference>
<comment type="subunit">
    <text evidence="12">Homodimer, may be a subunit of the RNA degradosome.</text>
</comment>
<evidence type="ECO:0000256" key="4">
    <source>
        <dbReference type="ARBA" id="ARBA00022552"/>
    </source>
</evidence>
<comment type="caution">
    <text evidence="14">The sequence shown here is derived from an EMBL/GenBank/DDBJ whole genome shotgun (WGS) entry which is preliminary data.</text>
</comment>
<dbReference type="InterPro" id="IPR055132">
    <property type="entry name" value="RNase_J_b_CASP"/>
</dbReference>
<dbReference type="GO" id="GO:0005737">
    <property type="term" value="C:cytoplasm"/>
    <property type="evidence" value="ECO:0007669"/>
    <property type="project" value="UniProtKB-SubCell"/>
</dbReference>
<evidence type="ECO:0000256" key="10">
    <source>
        <dbReference type="ARBA" id="ARBA00022839"/>
    </source>
</evidence>
<comment type="cofactor">
    <cofactor evidence="1">
        <name>Zn(2+)</name>
        <dbReference type="ChEBI" id="CHEBI:29105"/>
    </cofactor>
</comment>
<dbReference type="Pfam" id="PF07521">
    <property type="entry name" value="RMMBL"/>
    <property type="match status" value="1"/>
</dbReference>
<dbReference type="InterPro" id="IPR036866">
    <property type="entry name" value="RibonucZ/Hydroxyglut_hydro"/>
</dbReference>
<evidence type="ECO:0000256" key="12">
    <source>
        <dbReference type="HAMAP-Rule" id="MF_01491"/>
    </source>
</evidence>
<evidence type="ECO:0000256" key="7">
    <source>
        <dbReference type="ARBA" id="ARBA00022759"/>
    </source>
</evidence>
<evidence type="ECO:0000259" key="13">
    <source>
        <dbReference type="SMART" id="SM00849"/>
    </source>
</evidence>
<keyword evidence="15" id="KW-1185">Reference proteome</keyword>
<dbReference type="PANTHER" id="PTHR43694">
    <property type="entry name" value="RIBONUCLEASE J"/>
    <property type="match status" value="1"/>
</dbReference>
<name>A0A9W6ESN9_9LACO</name>
<dbReference type="GO" id="GO:0008270">
    <property type="term" value="F:zinc ion binding"/>
    <property type="evidence" value="ECO:0007669"/>
    <property type="project" value="InterPro"/>
</dbReference>
<accession>A0A9W6ESN9</accession>
<dbReference type="InterPro" id="IPR042173">
    <property type="entry name" value="RNase_J_2"/>
</dbReference>